<accession>A0A381QUX1</accession>
<dbReference type="SUPFAM" id="SSF49373">
    <property type="entry name" value="Invasin/intimin cell-adhesion fragments"/>
    <property type="match status" value="2"/>
</dbReference>
<organism evidence="2">
    <name type="scientific">marine metagenome</name>
    <dbReference type="NCBI Taxonomy" id="408172"/>
    <lineage>
        <taxon>unclassified sequences</taxon>
        <taxon>metagenomes</taxon>
        <taxon>ecological metagenomes</taxon>
    </lineage>
</organism>
<sequence>MLLLGCDDRTPTKSDTGSTSSSNYTLEIAAQPFATDVGGNDVIVGEDIIGDFVKTRIDIILKDSTGNVLPNKLIEFSATVGGESFGKFNVSSSYTNADGLATVNFSDEDQSAYDNAATPTYEGVTIEAKHVVSSQDFLTTIRFNVFDTTAVQLWPYQFNLSSNTSSIKVDDGVTSADLSAKISSRQYGQAIQDLEVYFESTNGSLSELSKYTDSLGIALVNFKDTGDPNEAGVSTIVARYLHPVFGTLIDSVQITILDTTYSGTPAYVEIPSSYPGEIMVVGGGGLESTQICARVFDENGVLVNEPVNVTFTLGPNIPSGANLNNAGMIDSAFTANGEACVSINSGTGPGPVRVTASVVTDSGEVISATSTPVIIATGPPYYIEPDYNPQESEPIGGGFYQTEAAAIVFDRWYNPVSDSTYVYWTMEPQFPDTLIDAFVEGVSFTGNENINGDSFSGVAYTTITYSTDAIGSLGQVSALTFGTNGDTITARINEDEGEAIMFFVPGQLTLGSPTQYWDFSTMGSTAEIEVTGTLIDYYGNAVAEAPVMITATGAAAIYWSLAPTPTNQGVTNSDGQVTFLIEYDQGICAPIPNSDPQVYEDFTSSVIAFLLIPTQITSDPLEILFVRT</sequence>
<feature type="region of interest" description="Disordered" evidence="1">
    <location>
        <begin position="1"/>
        <end position="21"/>
    </location>
</feature>
<dbReference type="AlphaFoldDB" id="A0A381QUX1"/>
<protein>
    <recommendedName>
        <fullName evidence="3">Big-1 domain-containing protein</fullName>
    </recommendedName>
</protein>
<evidence type="ECO:0008006" key="3">
    <source>
        <dbReference type="Google" id="ProtNLM"/>
    </source>
</evidence>
<gene>
    <name evidence="2" type="ORF">METZ01_LOCUS36055</name>
</gene>
<dbReference type="InterPro" id="IPR013783">
    <property type="entry name" value="Ig-like_fold"/>
</dbReference>
<dbReference type="InterPro" id="IPR008964">
    <property type="entry name" value="Invasin/intimin_cell_adhesion"/>
</dbReference>
<name>A0A381QUX1_9ZZZZ</name>
<dbReference type="EMBL" id="UINC01001539">
    <property type="protein sequence ID" value="SUZ83201.1"/>
    <property type="molecule type" value="Genomic_DNA"/>
</dbReference>
<feature type="non-terminal residue" evidence="2">
    <location>
        <position position="628"/>
    </location>
</feature>
<dbReference type="Gene3D" id="2.60.40.10">
    <property type="entry name" value="Immunoglobulins"/>
    <property type="match status" value="4"/>
</dbReference>
<reference evidence="2" key="1">
    <citation type="submission" date="2018-05" db="EMBL/GenBank/DDBJ databases">
        <authorList>
            <person name="Lanie J.A."/>
            <person name="Ng W.-L."/>
            <person name="Kazmierczak K.M."/>
            <person name="Andrzejewski T.M."/>
            <person name="Davidsen T.M."/>
            <person name="Wayne K.J."/>
            <person name="Tettelin H."/>
            <person name="Glass J.I."/>
            <person name="Rusch D."/>
            <person name="Podicherti R."/>
            <person name="Tsui H.-C.T."/>
            <person name="Winkler M.E."/>
        </authorList>
    </citation>
    <scope>NUCLEOTIDE SEQUENCE</scope>
</reference>
<proteinExistence type="predicted"/>
<evidence type="ECO:0000256" key="1">
    <source>
        <dbReference type="SAM" id="MobiDB-lite"/>
    </source>
</evidence>
<evidence type="ECO:0000313" key="2">
    <source>
        <dbReference type="EMBL" id="SUZ83201.1"/>
    </source>
</evidence>
<feature type="compositionally biased region" description="Basic and acidic residues" evidence="1">
    <location>
        <begin position="1"/>
        <end position="12"/>
    </location>
</feature>